<accession>A0A1L5NKW8</accession>
<protein>
    <recommendedName>
        <fullName evidence="1">N-acetyltransferase domain-containing protein</fullName>
    </recommendedName>
</protein>
<dbReference type="SUPFAM" id="SSF55729">
    <property type="entry name" value="Acyl-CoA N-acyltransferases (Nat)"/>
    <property type="match status" value="1"/>
</dbReference>
<dbReference type="InterPro" id="IPR000182">
    <property type="entry name" value="GNAT_dom"/>
</dbReference>
<dbReference type="AlphaFoldDB" id="A0A1L5NKW8"/>
<organism evidence="2 3">
    <name type="scientific">Rhizobium gallicum</name>
    <dbReference type="NCBI Taxonomy" id="56730"/>
    <lineage>
        <taxon>Bacteria</taxon>
        <taxon>Pseudomonadati</taxon>
        <taxon>Pseudomonadota</taxon>
        <taxon>Alphaproteobacteria</taxon>
        <taxon>Hyphomicrobiales</taxon>
        <taxon>Rhizobiaceae</taxon>
        <taxon>Rhizobium/Agrobacterium group</taxon>
        <taxon>Rhizobium</taxon>
    </lineage>
</organism>
<dbReference type="CDD" id="cd04301">
    <property type="entry name" value="NAT_SF"/>
    <property type="match status" value="1"/>
</dbReference>
<gene>
    <name evidence="2" type="ORF">IE4872_CH02953</name>
</gene>
<dbReference type="PROSITE" id="PS51186">
    <property type="entry name" value="GNAT"/>
    <property type="match status" value="1"/>
</dbReference>
<dbReference type="Proteomes" id="UP000184749">
    <property type="component" value="Chromosome"/>
</dbReference>
<sequence>MQAFHILVDDAALIEKALKVDSLSDEFGAVAHLDRMWVDPAVRGRGLGLRLMRESQHALGRSGLLVILKAHPDGDKVPNAALLKLAAYFQSDKQLGFKAVSKSKRPGWLVGSWHEPLVDEDDSTFYYLDWFRTPSAASRYHSH</sequence>
<dbReference type="Pfam" id="PF13508">
    <property type="entry name" value="Acetyltransf_7"/>
    <property type="match status" value="1"/>
</dbReference>
<evidence type="ECO:0000313" key="3">
    <source>
        <dbReference type="Proteomes" id="UP000184749"/>
    </source>
</evidence>
<feature type="domain" description="N-acetyltransferase" evidence="1">
    <location>
        <begin position="1"/>
        <end position="118"/>
    </location>
</feature>
<name>A0A1L5NKW8_9HYPH</name>
<dbReference type="GO" id="GO:0016747">
    <property type="term" value="F:acyltransferase activity, transferring groups other than amino-acyl groups"/>
    <property type="evidence" value="ECO:0007669"/>
    <property type="project" value="InterPro"/>
</dbReference>
<dbReference type="RefSeq" id="WP_074069183.1">
    <property type="nucleotide sequence ID" value="NZ_CP017101.1"/>
</dbReference>
<evidence type="ECO:0000313" key="2">
    <source>
        <dbReference type="EMBL" id="APO68555.1"/>
    </source>
</evidence>
<dbReference type="Gene3D" id="3.40.630.30">
    <property type="match status" value="1"/>
</dbReference>
<dbReference type="OrthoDB" id="8399684at2"/>
<dbReference type="InterPro" id="IPR016181">
    <property type="entry name" value="Acyl_CoA_acyltransferase"/>
</dbReference>
<evidence type="ECO:0000259" key="1">
    <source>
        <dbReference type="PROSITE" id="PS51186"/>
    </source>
</evidence>
<proteinExistence type="predicted"/>
<reference evidence="2 3" key="1">
    <citation type="submission" date="2016-09" db="EMBL/GenBank/DDBJ databases">
        <title>The complete genome sequences of Rhizobium gallicum, symbiovars gallicum and phaseoli, symbionts associated to common bean (Phaseolus vulgaris).</title>
        <authorList>
            <person name="Bustos P."/>
            <person name="Santamaria R.I."/>
            <person name="Perez-Carrascal O.M."/>
            <person name="Juarez S."/>
            <person name="Lozano L."/>
            <person name="Martinez-Flores I."/>
            <person name="Martinez-Romero E."/>
            <person name="Cevallos M."/>
            <person name="Romero D."/>
            <person name="Davila G."/>
            <person name="Gonzalez V."/>
        </authorList>
    </citation>
    <scope>NUCLEOTIDE SEQUENCE [LARGE SCALE GENOMIC DNA]</scope>
    <source>
        <strain evidence="2 3">IE4872</strain>
    </source>
</reference>
<dbReference type="EMBL" id="CP017101">
    <property type="protein sequence ID" value="APO68555.1"/>
    <property type="molecule type" value="Genomic_DNA"/>
</dbReference>